<dbReference type="AlphaFoldDB" id="A0A9P9AUI2"/>
<dbReference type="Proteomes" id="UP000777438">
    <property type="component" value="Unassembled WGS sequence"/>
</dbReference>
<comment type="caution">
    <text evidence="2">The sequence shown here is derived from an EMBL/GenBank/DDBJ whole genome shotgun (WGS) entry which is preliminary data.</text>
</comment>
<feature type="region of interest" description="Disordered" evidence="1">
    <location>
        <begin position="1"/>
        <end position="35"/>
    </location>
</feature>
<feature type="region of interest" description="Disordered" evidence="1">
    <location>
        <begin position="387"/>
        <end position="411"/>
    </location>
</feature>
<feature type="region of interest" description="Disordered" evidence="1">
    <location>
        <begin position="490"/>
        <end position="529"/>
    </location>
</feature>
<organism evidence="2 3">
    <name type="scientific">Thelonectria olida</name>
    <dbReference type="NCBI Taxonomy" id="1576542"/>
    <lineage>
        <taxon>Eukaryota</taxon>
        <taxon>Fungi</taxon>
        <taxon>Dikarya</taxon>
        <taxon>Ascomycota</taxon>
        <taxon>Pezizomycotina</taxon>
        <taxon>Sordariomycetes</taxon>
        <taxon>Hypocreomycetidae</taxon>
        <taxon>Hypocreales</taxon>
        <taxon>Nectriaceae</taxon>
        <taxon>Thelonectria</taxon>
    </lineage>
</organism>
<dbReference type="EMBL" id="JAGPYM010000003">
    <property type="protein sequence ID" value="KAH6897367.1"/>
    <property type="molecule type" value="Genomic_DNA"/>
</dbReference>
<dbReference type="OrthoDB" id="4754366at2759"/>
<feature type="compositionally biased region" description="Basic and acidic residues" evidence="1">
    <location>
        <begin position="1"/>
        <end position="13"/>
    </location>
</feature>
<proteinExistence type="predicted"/>
<feature type="compositionally biased region" description="Polar residues" evidence="1">
    <location>
        <begin position="459"/>
        <end position="472"/>
    </location>
</feature>
<keyword evidence="3" id="KW-1185">Reference proteome</keyword>
<gene>
    <name evidence="2" type="ORF">B0T10DRAFT_584091</name>
</gene>
<accession>A0A9P9AUI2</accession>
<feature type="region of interest" description="Disordered" evidence="1">
    <location>
        <begin position="436"/>
        <end position="473"/>
    </location>
</feature>
<reference evidence="2 3" key="1">
    <citation type="journal article" date="2021" name="Nat. Commun.">
        <title>Genetic determinants of endophytism in the Arabidopsis root mycobiome.</title>
        <authorList>
            <person name="Mesny F."/>
            <person name="Miyauchi S."/>
            <person name="Thiergart T."/>
            <person name="Pickel B."/>
            <person name="Atanasova L."/>
            <person name="Karlsson M."/>
            <person name="Huettel B."/>
            <person name="Barry K.W."/>
            <person name="Haridas S."/>
            <person name="Chen C."/>
            <person name="Bauer D."/>
            <person name="Andreopoulos W."/>
            <person name="Pangilinan J."/>
            <person name="LaButti K."/>
            <person name="Riley R."/>
            <person name="Lipzen A."/>
            <person name="Clum A."/>
            <person name="Drula E."/>
            <person name="Henrissat B."/>
            <person name="Kohler A."/>
            <person name="Grigoriev I.V."/>
            <person name="Martin F.M."/>
            <person name="Hacquard S."/>
        </authorList>
    </citation>
    <scope>NUCLEOTIDE SEQUENCE [LARGE SCALE GENOMIC DNA]</scope>
    <source>
        <strain evidence="2 3">MPI-CAGE-CH-0241</strain>
    </source>
</reference>
<feature type="compositionally biased region" description="Polar residues" evidence="1">
    <location>
        <begin position="14"/>
        <end position="23"/>
    </location>
</feature>
<feature type="compositionally biased region" description="Low complexity" evidence="1">
    <location>
        <begin position="490"/>
        <end position="504"/>
    </location>
</feature>
<evidence type="ECO:0000256" key="1">
    <source>
        <dbReference type="SAM" id="MobiDB-lite"/>
    </source>
</evidence>
<evidence type="ECO:0000313" key="2">
    <source>
        <dbReference type="EMBL" id="KAH6897367.1"/>
    </source>
</evidence>
<sequence length="529" mass="59273">MSHTQNQHDKHSTGETPDSNPSEYSPPDTLYQEDEEALAVARGMKRHREDEPPEDERVDALNRKGLKVDVGNCSQSLRFKPKKYKIPGGDLFVILGLEETGMDDSWTQADEDAVQAQWDSSPERRAFETDGIMHDDHLKLWRMCLRLFDCSPFHILSPLRNLRYHATEDTLNGSGSIVWSLPFSRLFSALLTHPIWHSSRNRLAMALQYAVICRTDDRRVWKMPPTSKCAALKRLEAALGQTKGVLKALSEASGTAEGLLPKPVHSMHMEARLAAMKNRDALSDMSTLLKHLGSIIITQKQLQKAPTTYEGFDIYSVTLRDLWNIETAIDTYSGTIGVPKWTSVAFANKTCCQSKTLAAEPLDLQQLCQFKKRAWIHQLRLFAKARKEPPDEPVQDFQHDEPEEALPSPRSQPLVDYKMFLHFCNRVTDAHRRIDQMEQNQIRPSIEASDESRYEESIESQNEGSNETNAGTLTGVEVDDTIRGISLFMSPASAGSSARLSSISDPDYSDGIRDAPSAVPGPDPSLSPG</sequence>
<protein>
    <submittedName>
        <fullName evidence="2">Uncharacterized protein</fullName>
    </submittedName>
</protein>
<feature type="compositionally biased region" description="Pro residues" evidence="1">
    <location>
        <begin position="519"/>
        <end position="529"/>
    </location>
</feature>
<evidence type="ECO:0000313" key="3">
    <source>
        <dbReference type="Proteomes" id="UP000777438"/>
    </source>
</evidence>
<name>A0A9P9AUI2_9HYPO</name>